<dbReference type="EMBL" id="JBHRZG010000002">
    <property type="protein sequence ID" value="MFC3831873.1"/>
    <property type="molecule type" value="Genomic_DNA"/>
</dbReference>
<comment type="similarity">
    <text evidence="1">Belongs to the ABC transporter superfamily.</text>
</comment>
<dbReference type="RefSeq" id="WP_322473922.1">
    <property type="nucleotide sequence ID" value="NZ_JBHRZG010000002.1"/>
</dbReference>
<dbReference type="InterPro" id="IPR027417">
    <property type="entry name" value="P-loop_NTPase"/>
</dbReference>
<evidence type="ECO:0000256" key="2">
    <source>
        <dbReference type="ARBA" id="ARBA00022448"/>
    </source>
</evidence>
<protein>
    <submittedName>
        <fullName evidence="6">ABC transporter ATP-binding protein</fullName>
    </submittedName>
</protein>
<dbReference type="PANTHER" id="PTHR43335:SF4">
    <property type="entry name" value="ABC TRANSPORTER, ATP-BINDING PROTEIN"/>
    <property type="match status" value="1"/>
</dbReference>
<organism evidence="6 7">
    <name type="scientific">Deinococcus rufus</name>
    <dbReference type="NCBI Taxonomy" id="2136097"/>
    <lineage>
        <taxon>Bacteria</taxon>
        <taxon>Thermotogati</taxon>
        <taxon>Deinococcota</taxon>
        <taxon>Deinococci</taxon>
        <taxon>Deinococcales</taxon>
        <taxon>Deinococcaceae</taxon>
        <taxon>Deinococcus</taxon>
    </lineage>
</organism>
<reference evidence="7" key="1">
    <citation type="journal article" date="2019" name="Int. J. Syst. Evol. Microbiol.">
        <title>The Global Catalogue of Microorganisms (GCM) 10K type strain sequencing project: providing services to taxonomists for standard genome sequencing and annotation.</title>
        <authorList>
            <consortium name="The Broad Institute Genomics Platform"/>
            <consortium name="The Broad Institute Genome Sequencing Center for Infectious Disease"/>
            <person name="Wu L."/>
            <person name="Ma J."/>
        </authorList>
    </citation>
    <scope>NUCLEOTIDE SEQUENCE [LARGE SCALE GENOMIC DNA]</scope>
    <source>
        <strain evidence="7">CCTCC AB 2017081</strain>
    </source>
</reference>
<dbReference type="InterPro" id="IPR003593">
    <property type="entry name" value="AAA+_ATPase"/>
</dbReference>
<accession>A0ABV7Z460</accession>
<dbReference type="PROSITE" id="PS50893">
    <property type="entry name" value="ABC_TRANSPORTER_2"/>
    <property type="match status" value="1"/>
</dbReference>
<evidence type="ECO:0000256" key="4">
    <source>
        <dbReference type="ARBA" id="ARBA00022840"/>
    </source>
</evidence>
<keyword evidence="7" id="KW-1185">Reference proteome</keyword>
<dbReference type="Pfam" id="PF00005">
    <property type="entry name" value="ABC_tran"/>
    <property type="match status" value="1"/>
</dbReference>
<proteinExistence type="inferred from homology"/>
<dbReference type="Proteomes" id="UP001595803">
    <property type="component" value="Unassembled WGS sequence"/>
</dbReference>
<evidence type="ECO:0000313" key="6">
    <source>
        <dbReference type="EMBL" id="MFC3831873.1"/>
    </source>
</evidence>
<evidence type="ECO:0000259" key="5">
    <source>
        <dbReference type="PROSITE" id="PS50893"/>
    </source>
</evidence>
<keyword evidence="2" id="KW-0813">Transport</keyword>
<dbReference type="GO" id="GO:0005524">
    <property type="term" value="F:ATP binding"/>
    <property type="evidence" value="ECO:0007669"/>
    <property type="project" value="UniProtKB-KW"/>
</dbReference>
<evidence type="ECO:0000256" key="1">
    <source>
        <dbReference type="ARBA" id="ARBA00005417"/>
    </source>
</evidence>
<gene>
    <name evidence="6" type="ORF">ACFOSB_03220</name>
</gene>
<keyword evidence="3" id="KW-0547">Nucleotide-binding</keyword>
<dbReference type="SMART" id="SM00382">
    <property type="entry name" value="AAA"/>
    <property type="match status" value="1"/>
</dbReference>
<keyword evidence="4 6" id="KW-0067">ATP-binding</keyword>
<name>A0ABV7Z460_9DEIO</name>
<dbReference type="Gene3D" id="3.40.50.300">
    <property type="entry name" value="P-loop containing nucleotide triphosphate hydrolases"/>
    <property type="match status" value="1"/>
</dbReference>
<sequence>MNALDVLDVHASRGRQTVLSGVSLNLPTGSITALLGPNGSGKTTLMRVLAGLLTPDRGQIRSPGIGDPTTAHWRRHVAYVPTGGTFLEQETGHAHFAFGARAYPAWSQSHALEAAHELHVPLQARASRLSTGQRMGLALAYAFGCRAPLLLLDEPSNGLDPEHRALLARAVALFAADGGTVLLSSHVLPEIEGLADRGVFLQRGAVKLQADLDDLRAASTTLQVILPDVLPANVLDDLRALPGVKGMGLDGRTLSLHLSGAHGPVLAALQTLRPLDIQSRPCPLAQTYAELMTASDIRGAA</sequence>
<comment type="caution">
    <text evidence="6">The sequence shown here is derived from an EMBL/GenBank/DDBJ whole genome shotgun (WGS) entry which is preliminary data.</text>
</comment>
<dbReference type="InterPro" id="IPR003439">
    <property type="entry name" value="ABC_transporter-like_ATP-bd"/>
</dbReference>
<feature type="domain" description="ABC transporter" evidence="5">
    <location>
        <begin position="4"/>
        <end position="228"/>
    </location>
</feature>
<evidence type="ECO:0000313" key="7">
    <source>
        <dbReference type="Proteomes" id="UP001595803"/>
    </source>
</evidence>
<dbReference type="SUPFAM" id="SSF52540">
    <property type="entry name" value="P-loop containing nucleoside triphosphate hydrolases"/>
    <property type="match status" value="1"/>
</dbReference>
<evidence type="ECO:0000256" key="3">
    <source>
        <dbReference type="ARBA" id="ARBA00022741"/>
    </source>
</evidence>
<dbReference type="PANTHER" id="PTHR43335">
    <property type="entry name" value="ABC TRANSPORTER, ATP-BINDING PROTEIN"/>
    <property type="match status" value="1"/>
</dbReference>
<dbReference type="CDD" id="cd03230">
    <property type="entry name" value="ABC_DR_subfamily_A"/>
    <property type="match status" value="1"/>
</dbReference>